<evidence type="ECO:0000256" key="4">
    <source>
        <dbReference type="ARBA" id="ARBA00022692"/>
    </source>
</evidence>
<feature type="transmembrane region" description="Helical" evidence="7">
    <location>
        <begin position="343"/>
        <end position="368"/>
    </location>
</feature>
<dbReference type="InterPro" id="IPR003474">
    <property type="entry name" value="Glcn_transporter"/>
</dbReference>
<keyword evidence="4 7" id="KW-0812">Transmembrane</keyword>
<feature type="transmembrane region" description="Helical" evidence="7">
    <location>
        <begin position="265"/>
        <end position="284"/>
    </location>
</feature>
<dbReference type="PANTHER" id="PTHR30354">
    <property type="entry name" value="GNT FAMILY GLUCONATE TRANSPORTER"/>
    <property type="match status" value="1"/>
</dbReference>
<dbReference type="PANTHER" id="PTHR30354:SF22">
    <property type="entry name" value="HIGH-AFFINITY GLUCONATE TRANSPORTER"/>
    <property type="match status" value="1"/>
</dbReference>
<feature type="transmembrane region" description="Helical" evidence="7">
    <location>
        <begin position="78"/>
        <end position="99"/>
    </location>
</feature>
<gene>
    <name evidence="8" type="ORF">HHUB_4011</name>
</gene>
<dbReference type="GO" id="GO:0015128">
    <property type="term" value="F:gluconate transmembrane transporter activity"/>
    <property type="evidence" value="ECO:0007669"/>
    <property type="project" value="InterPro"/>
</dbReference>
<keyword evidence="2" id="KW-0813">Transport</keyword>
<dbReference type="KEGG" id="hhb:Hhub_4011"/>
<feature type="transmembrane region" description="Helical" evidence="7">
    <location>
        <begin position="202"/>
        <end position="224"/>
    </location>
</feature>
<dbReference type="Proteomes" id="UP000066737">
    <property type="component" value="Plasmid pSTJ001"/>
</dbReference>
<feature type="transmembrane region" description="Helical" evidence="7">
    <location>
        <begin position="455"/>
        <end position="476"/>
    </location>
</feature>
<organism evidence="8 9">
    <name type="scientific">Halobacterium hubeiense</name>
    <dbReference type="NCBI Taxonomy" id="1407499"/>
    <lineage>
        <taxon>Archaea</taxon>
        <taxon>Methanobacteriati</taxon>
        <taxon>Methanobacteriota</taxon>
        <taxon>Stenosarchaea group</taxon>
        <taxon>Halobacteria</taxon>
        <taxon>Halobacteriales</taxon>
        <taxon>Halobacteriaceae</taxon>
        <taxon>Halobacterium</taxon>
    </lineage>
</organism>
<keyword evidence="5 7" id="KW-1133">Transmembrane helix</keyword>
<evidence type="ECO:0000256" key="2">
    <source>
        <dbReference type="ARBA" id="ARBA00022448"/>
    </source>
</evidence>
<dbReference type="Pfam" id="PF02447">
    <property type="entry name" value="GntP_permease"/>
    <property type="match status" value="1"/>
</dbReference>
<evidence type="ECO:0000256" key="6">
    <source>
        <dbReference type="ARBA" id="ARBA00023136"/>
    </source>
</evidence>
<feature type="transmembrane region" description="Helical" evidence="7">
    <location>
        <begin position="374"/>
        <end position="393"/>
    </location>
</feature>
<evidence type="ECO:0000256" key="1">
    <source>
        <dbReference type="ARBA" id="ARBA00004651"/>
    </source>
</evidence>
<keyword evidence="6 7" id="KW-0472">Membrane</keyword>
<keyword evidence="3" id="KW-1003">Cell membrane</keyword>
<evidence type="ECO:0000313" key="8">
    <source>
        <dbReference type="EMBL" id="CQH63210.1"/>
    </source>
</evidence>
<geneLocation type="plasmid" evidence="9">
    <name>pSTJ001</name>
</geneLocation>
<evidence type="ECO:0000256" key="3">
    <source>
        <dbReference type="ARBA" id="ARBA00022475"/>
    </source>
</evidence>
<feature type="transmembrane region" description="Helical" evidence="7">
    <location>
        <begin position="127"/>
        <end position="152"/>
    </location>
</feature>
<feature type="transmembrane region" description="Helical" evidence="7">
    <location>
        <begin position="414"/>
        <end position="435"/>
    </location>
</feature>
<feature type="transmembrane region" description="Helical" evidence="7">
    <location>
        <begin position="164"/>
        <end position="182"/>
    </location>
</feature>
<comment type="subcellular location">
    <subcellularLocation>
        <location evidence="1">Cell membrane</location>
        <topology evidence="1">Multi-pass membrane protein</topology>
    </subcellularLocation>
</comment>
<sequence length="483" mass="50498">MLQSRTFIANDGRVRFGEMPPTLPALAALIIGVAVVVLFLVVWDLPAFVGLVLSAFIVGVVNAFFLPDIAFGTIPSEVATAFGNNMAGIGIPILMAAIIGKSMTESGAANRIVRSFQSVVSDKNADFALWGSSTLLSIPVFFDNVFYLMAPLARSMRARIGKNYALYIAVVGGGGTAAHAFVPPTPGPLAVAQELGAGESILGMTIIVGLAVAIPSALVAGVGYGRFINKRMDIPLRDTMGTSAEDLERQANQPTSNLPGFFESLLPILVAVLFIAAGTFVNTFQNVYPSLQRIQELTTFVGDANFALTMAAIVAALTYLRMDDFPRQVWQDELTEALQNGGNIAAITAAGGAFGAMLAASNIGAVIADALSGIGVGLLVTAWLIAAIVRIAQGSATVAMITTGGIMAPLVPELTVHPAYLVVAIGAGGITTSWYNDSGFWIVKEIGGLTQSETFKAWTAVTSILSVVALFIILIYSTMFPLA</sequence>
<dbReference type="AlphaFoldDB" id="A0A0U5H9B2"/>
<evidence type="ECO:0000313" key="9">
    <source>
        <dbReference type="Proteomes" id="UP000066737"/>
    </source>
</evidence>
<protein>
    <submittedName>
        <fullName evidence="8">Gluconate permease</fullName>
    </submittedName>
</protein>
<feature type="transmembrane region" description="Helical" evidence="7">
    <location>
        <begin position="47"/>
        <end position="66"/>
    </location>
</feature>
<dbReference type="EMBL" id="LN831303">
    <property type="protein sequence ID" value="CQH63210.1"/>
    <property type="molecule type" value="Genomic_DNA"/>
</dbReference>
<feature type="transmembrane region" description="Helical" evidence="7">
    <location>
        <begin position="21"/>
        <end position="41"/>
    </location>
</feature>
<proteinExistence type="predicted"/>
<keyword evidence="9" id="KW-1185">Reference proteome</keyword>
<evidence type="ECO:0000256" key="7">
    <source>
        <dbReference type="SAM" id="Phobius"/>
    </source>
</evidence>
<feature type="transmembrane region" description="Helical" evidence="7">
    <location>
        <begin position="304"/>
        <end position="322"/>
    </location>
</feature>
<reference evidence="9" key="1">
    <citation type="journal article" date="2016" name="Environ. Microbiol.">
        <title>The complete genome of a viable archaeum isolated from 123-million-year-old rock salt.</title>
        <authorList>
            <person name="Jaakkola S.T."/>
            <person name="Pfeiffer F."/>
            <person name="Ravantti J.J."/>
            <person name="Guo Q."/>
            <person name="Liu Y."/>
            <person name="Chen X."/>
            <person name="Ma H."/>
            <person name="Yang C."/>
            <person name="Oksanen H.M."/>
            <person name="Bamford D.H."/>
        </authorList>
    </citation>
    <scope>NUCLEOTIDE SEQUENCE</scope>
    <source>
        <strain evidence="9">JI20-1</strain>
        <plasmid evidence="9">Plasmid pSTJ001</plasmid>
    </source>
</reference>
<evidence type="ECO:0000256" key="5">
    <source>
        <dbReference type="ARBA" id="ARBA00022989"/>
    </source>
</evidence>
<accession>A0A0U5H9B2</accession>
<dbReference type="GO" id="GO:0005886">
    <property type="term" value="C:plasma membrane"/>
    <property type="evidence" value="ECO:0007669"/>
    <property type="project" value="UniProtKB-SubCell"/>
</dbReference>
<name>A0A0U5H9B2_9EURY</name>